<evidence type="ECO:0000313" key="5">
    <source>
        <dbReference type="EMBL" id="GAK61699.1"/>
    </source>
</evidence>
<dbReference type="Gene3D" id="1.25.40.10">
    <property type="entry name" value="Tetratricopeptide repeat domain"/>
    <property type="match status" value="1"/>
</dbReference>
<dbReference type="InterPro" id="IPR014162">
    <property type="entry name" value="CpoB_C"/>
</dbReference>
<sequence>MRNRQQSVLLYSVCVVFVSVLWGEIALASARTQLMEDIQQQILTLRKEFKLQMERSEDAQHAIAEKLQDKITNLLSTQESIYSSQPEVAQKIQQLQTLLDAYAVQMDSLEHITDAMEMTMQNTLDQIEQRFSQIKKQGIRRPRPVTAAPTPPQEGTIPEFAPGQFFRGVYRIFMDGDYETAIAGFQKFLTDFPSSPLAGAAQYWIAEAFVRQEEYDRALQEYDRLIKTYPSNDKIPDAYYGIGIVLMRLGRPEEAKTQFRYVLDHFSGTLAAQKAQNRLQE</sequence>
<dbReference type="HOGENOM" id="CLU_044315_3_0_0"/>
<evidence type="ECO:0000256" key="3">
    <source>
        <dbReference type="SAM" id="MobiDB-lite"/>
    </source>
</evidence>
<feature type="domain" description="Outer membrane lipoprotein BamD-like" evidence="4">
    <location>
        <begin position="162"/>
        <end position="251"/>
    </location>
</feature>
<reference evidence="5" key="1">
    <citation type="journal article" date="2015" name="PeerJ">
        <title>First genomic representation of candidate bacterial phylum KSB3 points to enhanced environmental sensing as a trigger of wastewater bulking.</title>
        <authorList>
            <person name="Sekiguchi Y."/>
            <person name="Ohashi A."/>
            <person name="Parks D.H."/>
            <person name="Yamauchi T."/>
            <person name="Tyson G.W."/>
            <person name="Hugenholtz P."/>
        </authorList>
    </citation>
    <scope>NUCLEOTIDE SEQUENCE [LARGE SCALE GENOMIC DNA]</scope>
</reference>
<feature type="region of interest" description="Disordered" evidence="3">
    <location>
        <begin position="138"/>
        <end position="157"/>
    </location>
</feature>
<dbReference type="eggNOG" id="COG1729">
    <property type="taxonomic scope" value="Bacteria"/>
</dbReference>
<name>A0A081CAU4_VECG1</name>
<dbReference type="PROSITE" id="PS50005">
    <property type="entry name" value="TPR"/>
    <property type="match status" value="1"/>
</dbReference>
<gene>
    <name evidence="5" type="ORF">U27_02528</name>
</gene>
<evidence type="ECO:0000259" key="4">
    <source>
        <dbReference type="Pfam" id="PF13525"/>
    </source>
</evidence>
<keyword evidence="1" id="KW-0732">Signal</keyword>
<evidence type="ECO:0000256" key="2">
    <source>
        <dbReference type="PROSITE-ProRule" id="PRU00339"/>
    </source>
</evidence>
<dbReference type="SUPFAM" id="SSF48452">
    <property type="entry name" value="TPR-like"/>
    <property type="match status" value="1"/>
</dbReference>
<keyword evidence="2" id="KW-0802">TPR repeat</keyword>
<proteinExistence type="predicted"/>
<dbReference type="STRING" id="1499967.U27_02528"/>
<dbReference type="AlphaFoldDB" id="A0A081CAU4"/>
<accession>A0A081CAU4</accession>
<evidence type="ECO:0000256" key="1">
    <source>
        <dbReference type="ARBA" id="ARBA00022729"/>
    </source>
</evidence>
<feature type="repeat" description="TPR" evidence="2">
    <location>
        <begin position="199"/>
        <end position="232"/>
    </location>
</feature>
<dbReference type="Proteomes" id="UP000030661">
    <property type="component" value="Unassembled WGS sequence"/>
</dbReference>
<dbReference type="InterPro" id="IPR019734">
    <property type="entry name" value="TPR_rpt"/>
</dbReference>
<dbReference type="SMART" id="SM00028">
    <property type="entry name" value="TPR"/>
    <property type="match status" value="2"/>
</dbReference>
<evidence type="ECO:0000313" key="6">
    <source>
        <dbReference type="Proteomes" id="UP000030661"/>
    </source>
</evidence>
<organism evidence="5">
    <name type="scientific">Vecturithrix granuli</name>
    <dbReference type="NCBI Taxonomy" id="1499967"/>
    <lineage>
        <taxon>Bacteria</taxon>
        <taxon>Candidatus Moduliflexota</taxon>
        <taxon>Candidatus Vecturitrichia</taxon>
        <taxon>Candidatus Vecturitrichales</taxon>
        <taxon>Candidatus Vecturitrichaceae</taxon>
        <taxon>Candidatus Vecturithrix</taxon>
    </lineage>
</organism>
<dbReference type="EMBL" id="DF820482">
    <property type="protein sequence ID" value="GAK61699.1"/>
    <property type="molecule type" value="Genomic_DNA"/>
</dbReference>
<dbReference type="NCBIfam" id="TIGR02795">
    <property type="entry name" value="tol_pal_ybgF"/>
    <property type="match status" value="1"/>
</dbReference>
<dbReference type="InterPro" id="IPR039565">
    <property type="entry name" value="BamD-like"/>
</dbReference>
<keyword evidence="6" id="KW-1185">Reference proteome</keyword>
<dbReference type="Pfam" id="PF13525">
    <property type="entry name" value="YfiO"/>
    <property type="match status" value="1"/>
</dbReference>
<protein>
    <recommendedName>
        <fullName evidence="4">Outer membrane lipoprotein BamD-like domain-containing protein</fullName>
    </recommendedName>
</protein>
<dbReference type="InterPro" id="IPR011990">
    <property type="entry name" value="TPR-like_helical_dom_sf"/>
</dbReference>